<keyword evidence="6" id="KW-0675">Receptor</keyword>
<feature type="transmembrane region" description="Helical" evidence="4">
    <location>
        <begin position="7"/>
        <end position="26"/>
    </location>
</feature>
<dbReference type="Gene3D" id="2.60.40.1120">
    <property type="entry name" value="Carboxypeptidase-like, regulatory domain"/>
    <property type="match status" value="1"/>
</dbReference>
<dbReference type="GO" id="GO:0009279">
    <property type="term" value="C:cell outer membrane"/>
    <property type="evidence" value="ECO:0007669"/>
    <property type="project" value="UniProtKB-SubCell"/>
</dbReference>
<name>A0A9D9J5Y4_9BACT</name>
<keyword evidence="3" id="KW-0998">Cell outer membrane</keyword>
<organism evidence="6 7">
    <name type="scientific">Candidatus Cryptobacteroides excrementavium</name>
    <dbReference type="NCBI Taxonomy" id="2840759"/>
    <lineage>
        <taxon>Bacteria</taxon>
        <taxon>Pseudomonadati</taxon>
        <taxon>Bacteroidota</taxon>
        <taxon>Bacteroidia</taxon>
        <taxon>Bacteroidales</taxon>
        <taxon>Candidatus Cryptobacteroides</taxon>
    </lineage>
</organism>
<comment type="subcellular location">
    <subcellularLocation>
        <location evidence="1">Cell outer membrane</location>
    </subcellularLocation>
</comment>
<dbReference type="EMBL" id="JADILX010000124">
    <property type="protein sequence ID" value="MBO8486385.1"/>
    <property type="molecule type" value="Genomic_DNA"/>
</dbReference>
<keyword evidence="4" id="KW-1133">Transmembrane helix</keyword>
<evidence type="ECO:0000259" key="5">
    <source>
        <dbReference type="Pfam" id="PF14905"/>
    </source>
</evidence>
<keyword evidence="4" id="KW-0812">Transmembrane</keyword>
<reference evidence="6" key="2">
    <citation type="journal article" date="2021" name="PeerJ">
        <title>Extensive microbial diversity within the chicken gut microbiome revealed by metagenomics and culture.</title>
        <authorList>
            <person name="Gilroy R."/>
            <person name="Ravi A."/>
            <person name="Getino M."/>
            <person name="Pursley I."/>
            <person name="Horton D.L."/>
            <person name="Alikhan N.F."/>
            <person name="Baker D."/>
            <person name="Gharbi K."/>
            <person name="Hall N."/>
            <person name="Watson M."/>
            <person name="Adriaenssens E.M."/>
            <person name="Foster-Nyarko E."/>
            <person name="Jarju S."/>
            <person name="Secka A."/>
            <person name="Antonio M."/>
            <person name="Oren A."/>
            <person name="Chaudhuri R.R."/>
            <person name="La Ragione R."/>
            <person name="Hildebrand F."/>
            <person name="Pallen M.J."/>
        </authorList>
    </citation>
    <scope>NUCLEOTIDE SEQUENCE</scope>
    <source>
        <strain evidence="6">B2-16538</strain>
    </source>
</reference>
<dbReference type="AlphaFoldDB" id="A0A9D9J5Y4"/>
<sequence length="981" mass="109674">MRNSVKVFIASVVSAISMLVCTGMYAQVGFPVRMKLSDRSTGEPVGFATVSMTLKGAKEPLKYVMSTEAGEVDFEGIVRGTYIMKAELMGYKPYEQEITVDRMIDLGTVQMSPDVEMLDAASVTAVGNPIIVKKDTIEYSATSFKTSDNDMLEELLKKLPGVEVGTDGSITANGETITKVMIDGKEFFLDDPQLATKNIPAKIIEKVRVVEKKSDQAEFTGIDDGEEETVIDLSVKPGMMDGWFGNVMAGGGHDLPPRNDGNAVDDWRYQGAAMVGRFTQNSQISIILNGNNTNNRGFNDIAGSMMQNMRGSRGMGRRMGGWGRNGITTSWMAGANGAFNLLDGNMELNGNYMYGGSDRYIIEKSSETTYNDNGSVETYNEDGENLSHSDGHRFGVRLEHKFSENTSILFEPQFDFGTGRYTEDYVFDKSLDGAAVNEGFNRNTGSNSNWRARGFLLFRQRLGKPGRTVSVMFNYSFSNNDLWGFNQSLTRNLEGETPLDDIVNQRYDQNSRSSSLSGRVVYTEPLGHDFYLEANYSYGWNRSKTFKSTYNSGGNPGDLVDFDGGSMTYDPAGETFDKDYSNDITNRYVNQSAGLNFMYQKEKLRAQLGAAIRPTDTDNMTNGESYKSNVINWSPQAMLRYDPDDNTSLRLFYFGRSSQPSTSQLMPVLDNSNPVNVSLGNPYLIPYFNHNIRAMFGYTDTETFMSIHGRFGSSIVQDPIVNAQWNNAGVRYSIPVNGPASVSVDGRVMINSPFSRNSKFSIFSMTYARFNESTSYIQRTDGGLDMGKYGTPEEFNYDLFHEDFSDMKDMMFISNRTRTLNFTQRLRFTFRNDFVELNLGGRTRVSKSWYSISEYGQSAQWNNQIDASMNWTIPGGVSIIADCDYNWYNGYSQPQDDEFVLNAEVSKLLFKDRFTLALKAYDILCQSKNLSVSDESNMHVETLNNTLGRYIILSLTWRFGNFGGPGGGPGHRGPMGPPHRR</sequence>
<dbReference type="Pfam" id="PF14905">
    <property type="entry name" value="OMP_b-brl_3"/>
    <property type="match status" value="1"/>
</dbReference>
<evidence type="ECO:0000256" key="3">
    <source>
        <dbReference type="ARBA" id="ARBA00023237"/>
    </source>
</evidence>
<evidence type="ECO:0000256" key="2">
    <source>
        <dbReference type="ARBA" id="ARBA00023136"/>
    </source>
</evidence>
<protein>
    <submittedName>
        <fullName evidence="6">TonB-dependent receptor</fullName>
    </submittedName>
</protein>
<dbReference type="InterPro" id="IPR041700">
    <property type="entry name" value="OMP_b-brl_3"/>
</dbReference>
<dbReference type="Gene3D" id="2.40.170.20">
    <property type="entry name" value="TonB-dependent receptor, beta-barrel domain"/>
    <property type="match status" value="1"/>
</dbReference>
<dbReference type="SUPFAM" id="SSF56935">
    <property type="entry name" value="Porins"/>
    <property type="match status" value="1"/>
</dbReference>
<evidence type="ECO:0000313" key="6">
    <source>
        <dbReference type="EMBL" id="MBO8486385.1"/>
    </source>
</evidence>
<keyword evidence="2 4" id="KW-0472">Membrane</keyword>
<proteinExistence type="predicted"/>
<comment type="caution">
    <text evidence="6">The sequence shown here is derived from an EMBL/GenBank/DDBJ whole genome shotgun (WGS) entry which is preliminary data.</text>
</comment>
<gene>
    <name evidence="6" type="ORF">IAB78_08185</name>
</gene>
<reference evidence="6" key="1">
    <citation type="submission" date="2020-10" db="EMBL/GenBank/DDBJ databases">
        <authorList>
            <person name="Gilroy R."/>
        </authorList>
    </citation>
    <scope>NUCLEOTIDE SEQUENCE</scope>
    <source>
        <strain evidence="6">B2-16538</strain>
    </source>
</reference>
<evidence type="ECO:0000256" key="4">
    <source>
        <dbReference type="SAM" id="Phobius"/>
    </source>
</evidence>
<evidence type="ECO:0000256" key="1">
    <source>
        <dbReference type="ARBA" id="ARBA00004442"/>
    </source>
</evidence>
<dbReference type="InterPro" id="IPR036942">
    <property type="entry name" value="Beta-barrel_TonB_sf"/>
</dbReference>
<dbReference type="Proteomes" id="UP000823750">
    <property type="component" value="Unassembled WGS sequence"/>
</dbReference>
<accession>A0A9D9J5Y4</accession>
<feature type="domain" description="Outer membrane protein beta-barrel" evidence="5">
    <location>
        <begin position="461"/>
        <end position="771"/>
    </location>
</feature>
<evidence type="ECO:0000313" key="7">
    <source>
        <dbReference type="Proteomes" id="UP000823750"/>
    </source>
</evidence>